<protein>
    <recommendedName>
        <fullName evidence="3">Lipoprotein</fullName>
    </recommendedName>
</protein>
<dbReference type="EMBL" id="JACIEQ010000001">
    <property type="protein sequence ID" value="MBB4021333.1"/>
    <property type="molecule type" value="Genomic_DNA"/>
</dbReference>
<evidence type="ECO:0008006" key="3">
    <source>
        <dbReference type="Google" id="ProtNLM"/>
    </source>
</evidence>
<organism evidence="1 2">
    <name type="scientific">Actibacterium naphthalenivorans</name>
    <dbReference type="NCBI Taxonomy" id="1614693"/>
    <lineage>
        <taxon>Bacteria</taxon>
        <taxon>Pseudomonadati</taxon>
        <taxon>Pseudomonadota</taxon>
        <taxon>Alphaproteobacteria</taxon>
        <taxon>Rhodobacterales</taxon>
        <taxon>Roseobacteraceae</taxon>
        <taxon>Actibacterium</taxon>
    </lineage>
</organism>
<keyword evidence="2" id="KW-1185">Reference proteome</keyword>
<sequence>MRNGILAAVLLMAGCNSPSIDLYGFPARKVTVGSSQFSVFTDGRTAQAVRTSVEFGPAAAGVIARGHRAIELATGCQIIPGSFGGDPALMRAKLFCPNPV</sequence>
<evidence type="ECO:0000313" key="2">
    <source>
        <dbReference type="Proteomes" id="UP000585681"/>
    </source>
</evidence>
<comment type="caution">
    <text evidence="1">The sequence shown here is derived from an EMBL/GenBank/DDBJ whole genome shotgun (WGS) entry which is preliminary data.</text>
</comment>
<gene>
    <name evidence="1" type="ORF">GGR17_001124</name>
</gene>
<dbReference type="RefSeq" id="WP_157445491.1">
    <property type="nucleotide sequence ID" value="NZ_JACIEQ010000001.1"/>
</dbReference>
<name>A0A840C901_9RHOB</name>
<dbReference type="AlphaFoldDB" id="A0A840C901"/>
<dbReference type="PROSITE" id="PS51257">
    <property type="entry name" value="PROKAR_LIPOPROTEIN"/>
    <property type="match status" value="1"/>
</dbReference>
<proteinExistence type="predicted"/>
<reference evidence="1" key="1">
    <citation type="submission" date="2020-08" db="EMBL/GenBank/DDBJ databases">
        <title>Genomic Encyclopedia of Type Strains, Phase IV (KMG-IV): sequencing the most valuable type-strain genomes for metagenomic binning, comparative biology and taxonomic classification.</title>
        <authorList>
            <person name="Goeker M."/>
        </authorList>
    </citation>
    <scope>NUCLEOTIDE SEQUENCE [LARGE SCALE GENOMIC DNA]</scope>
    <source>
        <strain evidence="1">DSM 105040</strain>
    </source>
</reference>
<evidence type="ECO:0000313" key="1">
    <source>
        <dbReference type="EMBL" id="MBB4021333.1"/>
    </source>
</evidence>
<accession>A0A840C901</accession>
<dbReference type="Proteomes" id="UP000585681">
    <property type="component" value="Unassembled WGS sequence"/>
</dbReference>